<name>K4LFD4_THEPS</name>
<dbReference type="GO" id="GO:0005886">
    <property type="term" value="C:plasma membrane"/>
    <property type="evidence" value="ECO:0007669"/>
    <property type="project" value="UniProtKB-SubCell"/>
</dbReference>
<proteinExistence type="inferred from homology"/>
<dbReference type="Pfam" id="PF13677">
    <property type="entry name" value="MotB_plug"/>
    <property type="match status" value="1"/>
</dbReference>
<dbReference type="Proteomes" id="UP000000467">
    <property type="component" value="Chromosome"/>
</dbReference>
<dbReference type="SUPFAM" id="SSF103088">
    <property type="entry name" value="OmpA-like"/>
    <property type="match status" value="1"/>
</dbReference>
<evidence type="ECO:0000256" key="3">
    <source>
        <dbReference type="ARBA" id="ARBA00022475"/>
    </source>
</evidence>
<evidence type="ECO:0000256" key="1">
    <source>
        <dbReference type="ARBA" id="ARBA00004162"/>
    </source>
</evidence>
<keyword evidence="4 8" id="KW-0812">Transmembrane</keyword>
<dbReference type="PANTHER" id="PTHR30329:SF21">
    <property type="entry name" value="LIPOPROTEIN YIAD-RELATED"/>
    <property type="match status" value="1"/>
</dbReference>
<sequence>MRRRTSVESKGPDMGRWLLTYSDMITLLMIFFITMYVISNVNMEKFRALAENLSITLRGTPSGLLPDGAAILPGEGGEAAQMAQVEAELKEYLEKQNLRHQVTVRQEERGLVISFQETILFAKGSATLTPEARRVISRVGNILKEVPNYIRVEGHTCDLPIHTPQFPSNWELSSARATNVVRELITASGIPPERLSATGYGEYRPRYPNDTEEHRQLNRRIDILILRTEYRQVEPE</sequence>
<dbReference type="Pfam" id="PF00691">
    <property type="entry name" value="OmpA"/>
    <property type="match status" value="1"/>
</dbReference>
<keyword evidence="3" id="KW-1003">Cell membrane</keyword>
<dbReference type="RefSeq" id="WP_015049690.1">
    <property type="nucleotide sequence ID" value="NC_018870.1"/>
</dbReference>
<dbReference type="KEGG" id="tpz:Tph_c05340"/>
<keyword evidence="11" id="KW-1185">Reference proteome</keyword>
<evidence type="ECO:0000256" key="8">
    <source>
        <dbReference type="SAM" id="Phobius"/>
    </source>
</evidence>
<evidence type="ECO:0000256" key="6">
    <source>
        <dbReference type="ARBA" id="ARBA00023136"/>
    </source>
</evidence>
<evidence type="ECO:0000313" key="10">
    <source>
        <dbReference type="EMBL" id="AFV10772.1"/>
    </source>
</evidence>
<keyword evidence="5 8" id="KW-1133">Transmembrane helix</keyword>
<dbReference type="HOGENOM" id="CLU_016890_0_1_9"/>
<dbReference type="STRING" id="1089553.Tph_c05340"/>
<dbReference type="PROSITE" id="PS51123">
    <property type="entry name" value="OMPA_2"/>
    <property type="match status" value="1"/>
</dbReference>
<keyword evidence="10" id="KW-0969">Cilium</keyword>
<dbReference type="EMBL" id="CP003732">
    <property type="protein sequence ID" value="AFV10772.1"/>
    <property type="molecule type" value="Genomic_DNA"/>
</dbReference>
<dbReference type="eggNOG" id="COG1360">
    <property type="taxonomic scope" value="Bacteria"/>
</dbReference>
<comment type="similarity">
    <text evidence="2">Belongs to the MotB family.</text>
</comment>
<dbReference type="Gene3D" id="3.30.1330.60">
    <property type="entry name" value="OmpA-like domain"/>
    <property type="match status" value="1"/>
</dbReference>
<gene>
    <name evidence="10" type="primary">motB</name>
    <name evidence="10" type="ordered locus">Tph_c05340</name>
</gene>
<feature type="domain" description="OmpA-like" evidence="9">
    <location>
        <begin position="108"/>
        <end position="229"/>
    </location>
</feature>
<evidence type="ECO:0000256" key="5">
    <source>
        <dbReference type="ARBA" id="ARBA00022989"/>
    </source>
</evidence>
<accession>K4LFD4</accession>
<evidence type="ECO:0000259" key="9">
    <source>
        <dbReference type="PROSITE" id="PS51123"/>
    </source>
</evidence>
<dbReference type="AlphaFoldDB" id="K4LFD4"/>
<dbReference type="CDD" id="cd07185">
    <property type="entry name" value="OmpA_C-like"/>
    <property type="match status" value="1"/>
</dbReference>
<evidence type="ECO:0000256" key="7">
    <source>
        <dbReference type="PROSITE-ProRule" id="PRU00473"/>
    </source>
</evidence>
<evidence type="ECO:0000313" key="11">
    <source>
        <dbReference type="Proteomes" id="UP000000467"/>
    </source>
</evidence>
<comment type="subcellular location">
    <subcellularLocation>
        <location evidence="1">Cell membrane</location>
        <topology evidence="1">Single-pass membrane protein</topology>
    </subcellularLocation>
</comment>
<evidence type="ECO:0000256" key="2">
    <source>
        <dbReference type="ARBA" id="ARBA00008914"/>
    </source>
</evidence>
<dbReference type="OrthoDB" id="9815217at2"/>
<keyword evidence="6 7" id="KW-0472">Membrane</keyword>
<keyword evidence="10" id="KW-0282">Flagellum</keyword>
<organism evidence="10 11">
    <name type="scientific">Thermacetogenium phaeum (strain ATCC BAA-254 / DSM 26808 / PB)</name>
    <dbReference type="NCBI Taxonomy" id="1089553"/>
    <lineage>
        <taxon>Bacteria</taxon>
        <taxon>Bacillati</taxon>
        <taxon>Bacillota</taxon>
        <taxon>Clostridia</taxon>
        <taxon>Thermoanaerobacterales</taxon>
        <taxon>Thermoanaerobacteraceae</taxon>
        <taxon>Thermacetogenium</taxon>
    </lineage>
</organism>
<reference evidence="10 11" key="1">
    <citation type="journal article" date="2012" name="BMC Genomics">
        <title>Genome-guided analysis of physiological and morphological traits of the fermentative acetate oxidizer Thermacetogenium phaeum.</title>
        <authorList>
            <person name="Oehler D."/>
            <person name="Poehlein A."/>
            <person name="Leimbach A."/>
            <person name="Muller N."/>
            <person name="Daniel R."/>
            <person name="Gottschalk G."/>
            <person name="Schink B."/>
        </authorList>
    </citation>
    <scope>NUCLEOTIDE SEQUENCE [LARGE SCALE GENOMIC DNA]</scope>
    <source>
        <strain evidence="11">ATCC BAA-254 / DSM 26808 / PB</strain>
    </source>
</reference>
<keyword evidence="10" id="KW-0966">Cell projection</keyword>
<dbReference type="InterPro" id="IPR025713">
    <property type="entry name" value="MotB-like_N_dom"/>
</dbReference>
<dbReference type="InterPro" id="IPR050330">
    <property type="entry name" value="Bact_OuterMem_StrucFunc"/>
</dbReference>
<dbReference type="InterPro" id="IPR036737">
    <property type="entry name" value="OmpA-like_sf"/>
</dbReference>
<dbReference type="PANTHER" id="PTHR30329">
    <property type="entry name" value="STATOR ELEMENT OF FLAGELLAR MOTOR COMPLEX"/>
    <property type="match status" value="1"/>
</dbReference>
<protein>
    <submittedName>
        <fullName evidence="10">Putative flagellar motor protein MotB</fullName>
    </submittedName>
</protein>
<evidence type="ECO:0000256" key="4">
    <source>
        <dbReference type="ARBA" id="ARBA00022692"/>
    </source>
</evidence>
<feature type="transmembrane region" description="Helical" evidence="8">
    <location>
        <begin position="21"/>
        <end position="38"/>
    </location>
</feature>
<dbReference type="InterPro" id="IPR006665">
    <property type="entry name" value="OmpA-like"/>
</dbReference>